<proteinExistence type="predicted"/>
<sequence length="195" mass="22277">MEMSDVDIMVTIDVDTILNSEGQKFDTGVFHIQKTDPTQPTHLYNYTNQSGRLSSQAIYMVARRNMTNQTSEGTDELVVNVREGDHIRWRTTSLSKGLEHAVLLYKYTQSNPQVTNQNPAYVQNVAPQVLDQTPLPIINQKNPSGQPIAQTVRNFYWEGDAIRQGSITYTWAFMIVDKDNNVVGYCDWDPYINIR</sequence>
<gene>
    <name evidence="1" type="ORF">GDH07_11295</name>
</gene>
<dbReference type="InterPro" id="IPR021087">
    <property type="entry name" value="Uncharacterised_PixA/AidA"/>
</dbReference>
<comment type="caution">
    <text evidence="1">The sequence shown here is derived from an EMBL/GenBank/DDBJ whole genome shotgun (WGS) entry which is preliminary data.</text>
</comment>
<dbReference type="EMBL" id="WHUV01000002">
    <property type="protein sequence ID" value="MQA53897.1"/>
    <property type="molecule type" value="Genomic_DNA"/>
</dbReference>
<evidence type="ECO:0000313" key="1">
    <source>
        <dbReference type="EMBL" id="MQA53897.1"/>
    </source>
</evidence>
<dbReference type="InterPro" id="IPR038712">
    <property type="entry name" value="PixA-like_sf"/>
</dbReference>
<protein>
    <recommendedName>
        <fullName evidence="3">Inclusion body protein</fullName>
    </recommendedName>
</protein>
<organism evidence="1 2">
    <name type="scientific">Pseudomonas piscis</name>
    <dbReference type="NCBI Taxonomy" id="2614538"/>
    <lineage>
        <taxon>Bacteria</taxon>
        <taxon>Pseudomonadati</taxon>
        <taxon>Pseudomonadota</taxon>
        <taxon>Gammaproteobacteria</taxon>
        <taxon>Pseudomonadales</taxon>
        <taxon>Pseudomonadaceae</taxon>
        <taxon>Pseudomonas</taxon>
    </lineage>
</organism>
<dbReference type="Proteomes" id="UP000486534">
    <property type="component" value="Unassembled WGS sequence"/>
</dbReference>
<evidence type="ECO:0000313" key="2">
    <source>
        <dbReference type="Proteomes" id="UP000486534"/>
    </source>
</evidence>
<name>A0A7X1U3Y5_9PSED</name>
<evidence type="ECO:0008006" key="3">
    <source>
        <dbReference type="Google" id="ProtNLM"/>
    </source>
</evidence>
<reference evidence="1 2" key="1">
    <citation type="submission" date="2019-10" db="EMBL/GenBank/DDBJ databases">
        <title>Pseudomonas dajingensis sp. nov., isolated from the profound head ulcers of farmed Murray cod (Maccullochella peelii peelii).</title>
        <authorList>
            <person name="Liu Y."/>
        </authorList>
    </citation>
    <scope>NUCLEOTIDE SEQUENCE [LARGE SCALE GENOMIC DNA]</scope>
    <source>
        <strain evidence="1 2">MC042</strain>
    </source>
</reference>
<accession>A0A7X1U3Y5</accession>
<dbReference type="Gene3D" id="2.60.40.3910">
    <property type="entry name" value="Inclusion body protein"/>
    <property type="match status" value="1"/>
</dbReference>
<dbReference type="AlphaFoldDB" id="A0A7X1U3Y5"/>
<dbReference type="Pfam" id="PF12306">
    <property type="entry name" value="PixA"/>
    <property type="match status" value="1"/>
</dbReference>